<gene>
    <name evidence="3" type="ORF">GOQ09_10600</name>
</gene>
<evidence type="ECO:0000313" key="4">
    <source>
        <dbReference type="Proteomes" id="UP000425817"/>
    </source>
</evidence>
<feature type="coiled-coil region" evidence="1">
    <location>
        <begin position="70"/>
        <end position="104"/>
    </location>
</feature>
<proteinExistence type="predicted"/>
<dbReference type="EMBL" id="CP046622">
    <property type="protein sequence ID" value="QGW84955.1"/>
    <property type="molecule type" value="Genomic_DNA"/>
</dbReference>
<feature type="compositionally biased region" description="Low complexity" evidence="2">
    <location>
        <begin position="1"/>
        <end position="16"/>
    </location>
</feature>
<evidence type="ECO:0000256" key="2">
    <source>
        <dbReference type="SAM" id="MobiDB-lite"/>
    </source>
</evidence>
<dbReference type="Proteomes" id="UP000425817">
    <property type="component" value="Chromosome"/>
</dbReference>
<dbReference type="OrthoDB" id="8859151at2"/>
<evidence type="ECO:0000256" key="1">
    <source>
        <dbReference type="SAM" id="Coils"/>
    </source>
</evidence>
<dbReference type="AlphaFoldDB" id="A0A6I6HQ27"/>
<keyword evidence="1" id="KW-0175">Coiled coil</keyword>
<accession>A0A6I6HQ27</accession>
<name>A0A6I6HQ27_VARPD</name>
<reference evidence="3 4" key="1">
    <citation type="submission" date="2019-12" db="EMBL/GenBank/DDBJ databases">
        <title>Hybrid Genome Assemblies of two High G+C Isolates from Undergraduate Microbiology Courses.</title>
        <authorList>
            <person name="Ne Ville C.J."/>
            <person name="Enright D."/>
            <person name="Hernandez I."/>
            <person name="Dodsworth J."/>
            <person name="Orwin P.M."/>
        </authorList>
    </citation>
    <scope>NUCLEOTIDE SEQUENCE [LARGE SCALE GENOMIC DNA]</scope>
    <source>
        <strain evidence="3 4">CSUSB</strain>
    </source>
</reference>
<dbReference type="InterPro" id="IPR009468">
    <property type="entry name" value="DUF1090"/>
</dbReference>
<sequence>MAAALAGAAPVFAQPAEQPKQVEGASCEAEEAALEREMDLARSRGQMLRRRQLAETLTALRTRCHGAEPQQSRAARIDKLEQEIRTLRAELERAEDQLRELRNERP</sequence>
<dbReference type="Pfam" id="PF06476">
    <property type="entry name" value="DUF1090"/>
    <property type="match status" value="1"/>
</dbReference>
<feature type="region of interest" description="Disordered" evidence="2">
    <location>
        <begin position="1"/>
        <end position="29"/>
    </location>
</feature>
<protein>
    <submittedName>
        <fullName evidence="3">DUF1090 family protein</fullName>
    </submittedName>
</protein>
<organism evidence="3 4">
    <name type="scientific">Variovorax paradoxus</name>
    <dbReference type="NCBI Taxonomy" id="34073"/>
    <lineage>
        <taxon>Bacteria</taxon>
        <taxon>Pseudomonadati</taxon>
        <taxon>Pseudomonadota</taxon>
        <taxon>Betaproteobacteria</taxon>
        <taxon>Burkholderiales</taxon>
        <taxon>Comamonadaceae</taxon>
        <taxon>Variovorax</taxon>
    </lineage>
</organism>
<evidence type="ECO:0000313" key="3">
    <source>
        <dbReference type="EMBL" id="QGW84955.1"/>
    </source>
</evidence>